<proteinExistence type="inferred from homology"/>
<evidence type="ECO:0000256" key="1">
    <source>
        <dbReference type="ARBA" id="ARBA00006484"/>
    </source>
</evidence>
<organism evidence="5 6">
    <name type="scientific">Gordonia alkaliphila</name>
    <dbReference type="NCBI Taxonomy" id="1053547"/>
    <lineage>
        <taxon>Bacteria</taxon>
        <taxon>Bacillati</taxon>
        <taxon>Actinomycetota</taxon>
        <taxon>Actinomycetes</taxon>
        <taxon>Mycobacteriales</taxon>
        <taxon>Gordoniaceae</taxon>
        <taxon>Gordonia</taxon>
    </lineage>
</organism>
<sequence>MGLFQRGPARIRLDGAVVLVTGGARGIGARTACAAGDRGAHVWIGDLDPDLAERAATGAQCRRLDVTDPASWQSLVDEIVRVHGRIDVLVNNAGVMPTGSLIAQPLAEIDLTLDVNVRGVLLGMRAVLPTMIAARRGHIVNVASMAGELPLPGMVTYNASKYAALGASLAARREYEAAGIAVCAILPAAVRTELSSGADLGGTLPTVDPEQVADAILHTLRSRAAQTSVPQWVSPAWRVADLLTPEPLMRLARGVADDDQALRINANAGRRGYLDRIADQTRAHAEPGIRESGIAESDISASGIAE</sequence>
<dbReference type="PANTHER" id="PTHR24322">
    <property type="entry name" value="PKSB"/>
    <property type="match status" value="1"/>
</dbReference>
<dbReference type="NCBIfam" id="NF005878">
    <property type="entry name" value="PRK07825.1"/>
    <property type="match status" value="1"/>
</dbReference>
<evidence type="ECO:0000313" key="6">
    <source>
        <dbReference type="Proteomes" id="UP001500822"/>
    </source>
</evidence>
<evidence type="ECO:0000256" key="3">
    <source>
        <dbReference type="RuleBase" id="RU000363"/>
    </source>
</evidence>
<dbReference type="PANTHER" id="PTHR24322:SF736">
    <property type="entry name" value="RETINOL DEHYDROGENASE 10"/>
    <property type="match status" value="1"/>
</dbReference>
<reference evidence="6" key="1">
    <citation type="journal article" date="2019" name="Int. J. Syst. Evol. Microbiol.">
        <title>The Global Catalogue of Microorganisms (GCM) 10K type strain sequencing project: providing services to taxonomists for standard genome sequencing and annotation.</title>
        <authorList>
            <consortium name="The Broad Institute Genomics Platform"/>
            <consortium name="The Broad Institute Genome Sequencing Center for Infectious Disease"/>
            <person name="Wu L."/>
            <person name="Ma J."/>
        </authorList>
    </citation>
    <scope>NUCLEOTIDE SEQUENCE [LARGE SCALE GENOMIC DNA]</scope>
    <source>
        <strain evidence="6">JCM 18077</strain>
    </source>
</reference>
<dbReference type="InterPro" id="IPR002347">
    <property type="entry name" value="SDR_fam"/>
</dbReference>
<evidence type="ECO:0000256" key="2">
    <source>
        <dbReference type="ARBA" id="ARBA00023002"/>
    </source>
</evidence>
<evidence type="ECO:0000313" key="5">
    <source>
        <dbReference type="EMBL" id="GAA4746621.1"/>
    </source>
</evidence>
<dbReference type="Gene3D" id="3.40.50.720">
    <property type="entry name" value="NAD(P)-binding Rossmann-like Domain"/>
    <property type="match status" value="1"/>
</dbReference>
<evidence type="ECO:0000256" key="4">
    <source>
        <dbReference type="SAM" id="MobiDB-lite"/>
    </source>
</evidence>
<keyword evidence="6" id="KW-1185">Reference proteome</keyword>
<dbReference type="SUPFAM" id="SSF51735">
    <property type="entry name" value="NAD(P)-binding Rossmann-fold domains"/>
    <property type="match status" value="1"/>
</dbReference>
<dbReference type="InterPro" id="IPR036291">
    <property type="entry name" value="NAD(P)-bd_dom_sf"/>
</dbReference>
<protein>
    <submittedName>
        <fullName evidence="5">SDR family oxidoreductase</fullName>
    </submittedName>
</protein>
<dbReference type="EMBL" id="BAABIE010000006">
    <property type="protein sequence ID" value="GAA4746621.1"/>
    <property type="molecule type" value="Genomic_DNA"/>
</dbReference>
<accession>A0ABP8Z5L9</accession>
<dbReference type="PRINTS" id="PR00081">
    <property type="entry name" value="GDHRDH"/>
</dbReference>
<name>A0ABP8Z5L9_9ACTN</name>
<dbReference type="Proteomes" id="UP001500822">
    <property type="component" value="Unassembled WGS sequence"/>
</dbReference>
<dbReference type="RefSeq" id="WP_345313049.1">
    <property type="nucleotide sequence ID" value="NZ_BAABIE010000006.1"/>
</dbReference>
<feature type="region of interest" description="Disordered" evidence="4">
    <location>
        <begin position="282"/>
        <end position="306"/>
    </location>
</feature>
<gene>
    <name evidence="5" type="ORF">GCM10023217_15390</name>
</gene>
<comment type="caution">
    <text evidence="5">The sequence shown here is derived from an EMBL/GenBank/DDBJ whole genome shotgun (WGS) entry which is preliminary data.</text>
</comment>
<dbReference type="Pfam" id="PF00106">
    <property type="entry name" value="adh_short"/>
    <property type="match status" value="1"/>
</dbReference>
<keyword evidence="2" id="KW-0560">Oxidoreductase</keyword>
<dbReference type="PRINTS" id="PR00080">
    <property type="entry name" value="SDRFAMILY"/>
</dbReference>
<comment type="similarity">
    <text evidence="1 3">Belongs to the short-chain dehydrogenases/reductases (SDR) family.</text>
</comment>
<dbReference type="CDD" id="cd05233">
    <property type="entry name" value="SDR_c"/>
    <property type="match status" value="1"/>
</dbReference>